<proteinExistence type="predicted"/>
<dbReference type="EMBL" id="BAAAQW010000006">
    <property type="protein sequence ID" value="GAA2201232.1"/>
    <property type="molecule type" value="Genomic_DNA"/>
</dbReference>
<name>A0ABP5NPB7_9MICC</name>
<sequence length="71" mass="7757">MEDSSPVGGRHLYVPLAEPMDGAEVRELVAALARTAPSMDASPHQNWSWGRSFSPRMRAVYPVGPHPNVSE</sequence>
<protein>
    <submittedName>
        <fullName evidence="1">Uncharacterized protein</fullName>
    </submittedName>
</protein>
<organism evidence="1 2">
    <name type="scientific">Sinomonas flava</name>
    <dbReference type="NCBI Taxonomy" id="496857"/>
    <lineage>
        <taxon>Bacteria</taxon>
        <taxon>Bacillati</taxon>
        <taxon>Actinomycetota</taxon>
        <taxon>Actinomycetes</taxon>
        <taxon>Micrococcales</taxon>
        <taxon>Micrococcaceae</taxon>
        <taxon>Sinomonas</taxon>
    </lineage>
</organism>
<evidence type="ECO:0000313" key="1">
    <source>
        <dbReference type="EMBL" id="GAA2201232.1"/>
    </source>
</evidence>
<comment type="caution">
    <text evidence="1">The sequence shown here is derived from an EMBL/GenBank/DDBJ whole genome shotgun (WGS) entry which is preliminary data.</text>
</comment>
<accession>A0ABP5NPB7</accession>
<dbReference type="Proteomes" id="UP001500432">
    <property type="component" value="Unassembled WGS sequence"/>
</dbReference>
<dbReference type="RefSeq" id="WP_344300051.1">
    <property type="nucleotide sequence ID" value="NZ_BAAAQW010000006.1"/>
</dbReference>
<reference evidence="2" key="1">
    <citation type="journal article" date="2019" name="Int. J. Syst. Evol. Microbiol.">
        <title>The Global Catalogue of Microorganisms (GCM) 10K type strain sequencing project: providing services to taxonomists for standard genome sequencing and annotation.</title>
        <authorList>
            <consortium name="The Broad Institute Genomics Platform"/>
            <consortium name="The Broad Institute Genome Sequencing Center for Infectious Disease"/>
            <person name="Wu L."/>
            <person name="Ma J."/>
        </authorList>
    </citation>
    <scope>NUCLEOTIDE SEQUENCE [LARGE SCALE GENOMIC DNA]</scope>
    <source>
        <strain evidence="2">JCM 16034</strain>
    </source>
</reference>
<gene>
    <name evidence="1" type="ORF">GCM10009849_24890</name>
</gene>
<keyword evidence="2" id="KW-1185">Reference proteome</keyword>
<evidence type="ECO:0000313" key="2">
    <source>
        <dbReference type="Proteomes" id="UP001500432"/>
    </source>
</evidence>